<evidence type="ECO:0000256" key="1">
    <source>
        <dbReference type="SAM" id="Phobius"/>
    </source>
</evidence>
<reference evidence="2 3" key="1">
    <citation type="submission" date="2020-08" db="EMBL/GenBank/DDBJ databases">
        <title>Genomic Encyclopedia of Type Strains, Phase IV (KMG-IV): sequencing the most valuable type-strain genomes for metagenomic binning, comparative biology and taxonomic classification.</title>
        <authorList>
            <person name="Goeker M."/>
        </authorList>
    </citation>
    <scope>NUCLEOTIDE SEQUENCE [LARGE SCALE GENOMIC DNA]</scope>
    <source>
        <strain evidence="2 3">DSM 25799</strain>
    </source>
</reference>
<dbReference type="RefSeq" id="WP_183327802.1">
    <property type="nucleotide sequence ID" value="NZ_JACHHK010000002.1"/>
</dbReference>
<evidence type="ECO:0000313" key="3">
    <source>
        <dbReference type="Proteomes" id="UP000539953"/>
    </source>
</evidence>
<name>A0A7W8CW04_9FIRM</name>
<gene>
    <name evidence="2" type="ORF">HNQ47_000629</name>
</gene>
<keyword evidence="1" id="KW-1133">Transmembrane helix</keyword>
<dbReference type="AlphaFoldDB" id="A0A7W8CW04"/>
<dbReference type="EMBL" id="JACHHK010000002">
    <property type="protein sequence ID" value="MBB5182610.1"/>
    <property type="molecule type" value="Genomic_DNA"/>
</dbReference>
<keyword evidence="1" id="KW-0472">Membrane</keyword>
<proteinExistence type="predicted"/>
<accession>A0A7W8CW04</accession>
<organism evidence="2 3">
    <name type="scientific">Catenisphaera adipataccumulans</name>
    <dbReference type="NCBI Taxonomy" id="700500"/>
    <lineage>
        <taxon>Bacteria</taxon>
        <taxon>Bacillati</taxon>
        <taxon>Bacillota</taxon>
        <taxon>Erysipelotrichia</taxon>
        <taxon>Erysipelotrichales</taxon>
        <taxon>Erysipelotrichaceae</taxon>
        <taxon>Catenisphaera</taxon>
    </lineage>
</organism>
<protein>
    <submittedName>
        <fullName evidence="2">Uncharacterized protein</fullName>
    </submittedName>
</protein>
<keyword evidence="1" id="KW-0812">Transmembrane</keyword>
<comment type="caution">
    <text evidence="2">The sequence shown here is derived from an EMBL/GenBank/DDBJ whole genome shotgun (WGS) entry which is preliminary data.</text>
</comment>
<feature type="transmembrane region" description="Helical" evidence="1">
    <location>
        <begin position="34"/>
        <end position="52"/>
    </location>
</feature>
<dbReference type="Proteomes" id="UP000539953">
    <property type="component" value="Unassembled WGS sequence"/>
</dbReference>
<keyword evidence="3" id="KW-1185">Reference proteome</keyword>
<sequence>MLGDFSYCAPTKLYFGEHALEHLPEELKKYGDNVILALLFNFPIVTVSNFFLRKLTSDTPLQFFLMGYEGHCFL</sequence>
<evidence type="ECO:0000313" key="2">
    <source>
        <dbReference type="EMBL" id="MBB5182610.1"/>
    </source>
</evidence>